<gene>
    <name evidence="2" type="ORF">Pmar_PMAR011948</name>
</gene>
<dbReference type="RefSeq" id="XP_002774076.1">
    <property type="nucleotide sequence ID" value="XM_002774030.1"/>
</dbReference>
<evidence type="ECO:0000313" key="2">
    <source>
        <dbReference type="EMBL" id="EER05892.1"/>
    </source>
</evidence>
<dbReference type="Proteomes" id="UP000007800">
    <property type="component" value="Unassembled WGS sequence"/>
</dbReference>
<dbReference type="EMBL" id="GG680918">
    <property type="protein sequence ID" value="EER05892.1"/>
    <property type="molecule type" value="Genomic_DNA"/>
</dbReference>
<protein>
    <submittedName>
        <fullName evidence="2">Uncharacterized protein</fullName>
    </submittedName>
</protein>
<reference evidence="2 3" key="1">
    <citation type="submission" date="2008-07" db="EMBL/GenBank/DDBJ databases">
        <authorList>
            <person name="El-Sayed N."/>
            <person name="Caler E."/>
            <person name="Inman J."/>
            <person name="Amedeo P."/>
            <person name="Hass B."/>
            <person name="Wortman J."/>
        </authorList>
    </citation>
    <scope>NUCLEOTIDE SEQUENCE [LARGE SCALE GENOMIC DNA]</scope>
    <source>
        <strain evidence="3">ATCC 50983 / TXsc</strain>
    </source>
</reference>
<feature type="region of interest" description="Disordered" evidence="1">
    <location>
        <begin position="238"/>
        <end position="263"/>
    </location>
</feature>
<sequence length="379" mass="41693">MFFVPYAAKNTAQASAPTCRSAIASTTNKRSFSSDVGSASTGFGDGSVDDNAAAAIIPNAGLHPEIEVPGYVCAAFPWDSPKTVHADILPWRCSVVLELYDKALLMNPFDTPPGLASAGFHRGCLATEEDTGVKTSSELNRDASPFIPSTEPRKHHEVDSLVGRPVGETVHYESCTSRFNGAKEESMIDSIAVYQPTSHILQSCVTAGRCCIPWHDKAPHIHMVPMLYNAGVDDCKSGDCEEPEKQSKSIRRDKESRLSQSDSGELVSARKMLRMISGRWYCVVEGPDLEYEIRGSCVIKTEKDKDDSSDFSPPLWKKRLVIKNGSIYWSASQNYVLSKSKFSRNEINWESTSTGRKGWMWLRVPHSTDTDSPSTHSSS</sequence>
<evidence type="ECO:0000256" key="1">
    <source>
        <dbReference type="SAM" id="MobiDB-lite"/>
    </source>
</evidence>
<feature type="region of interest" description="Disordered" evidence="1">
    <location>
        <begin position="131"/>
        <end position="158"/>
    </location>
</feature>
<dbReference type="AlphaFoldDB" id="C5LBS1"/>
<proteinExistence type="predicted"/>
<organism evidence="3">
    <name type="scientific">Perkinsus marinus (strain ATCC 50983 / TXsc)</name>
    <dbReference type="NCBI Taxonomy" id="423536"/>
    <lineage>
        <taxon>Eukaryota</taxon>
        <taxon>Sar</taxon>
        <taxon>Alveolata</taxon>
        <taxon>Perkinsozoa</taxon>
        <taxon>Perkinsea</taxon>
        <taxon>Perkinsida</taxon>
        <taxon>Perkinsidae</taxon>
        <taxon>Perkinsus</taxon>
    </lineage>
</organism>
<accession>C5LBS1</accession>
<dbReference type="InParanoid" id="C5LBS1"/>
<dbReference type="GeneID" id="9064621"/>
<dbReference type="OMA" id="INWESTS"/>
<feature type="compositionally biased region" description="Basic and acidic residues" evidence="1">
    <location>
        <begin position="238"/>
        <end position="257"/>
    </location>
</feature>
<keyword evidence="3" id="KW-1185">Reference proteome</keyword>
<dbReference type="OrthoDB" id="10482651at2759"/>
<evidence type="ECO:0000313" key="3">
    <source>
        <dbReference type="Proteomes" id="UP000007800"/>
    </source>
</evidence>
<name>C5LBS1_PERM5</name>